<feature type="chain" id="PRO_5043448916" description="DUF7872 domain-containing protein" evidence="1">
    <location>
        <begin position="23"/>
        <end position="419"/>
    </location>
</feature>
<dbReference type="AlphaFoldDB" id="A0AAV0B9Y5"/>
<feature type="signal peptide" evidence="1">
    <location>
        <begin position="1"/>
        <end position="22"/>
    </location>
</feature>
<dbReference type="EMBL" id="CALTRL010004961">
    <property type="protein sequence ID" value="CAH7683852.1"/>
    <property type="molecule type" value="Genomic_DNA"/>
</dbReference>
<feature type="domain" description="DUF7872" evidence="2">
    <location>
        <begin position="199"/>
        <end position="419"/>
    </location>
</feature>
<name>A0AAV0B9Y5_PHAPC</name>
<evidence type="ECO:0000313" key="3">
    <source>
        <dbReference type="EMBL" id="CAH7683852.1"/>
    </source>
</evidence>
<sequence length="419" mass="46386">MYYFSFFYIFLLSSLMRYLVIGSSSSDECDSGKISPDTWKEKKIDEQLANFPSGKKLSLEAFASFVGYDGFRCGIGEDCLAGQICSPVKAPYWQVLVAAQEWNFYINRVYQAFSFSVATVKGTMAEMISDLTEPDEVPATIMTADVCLGIYVLTIGLSALLIMPSPMTAVVTPFFRTSLLGGVATYISLPELATYYSSRPQKSEFVTLSTISSEISEWENETHQRINKNLNEIINDKPIVSSGGLNEILANGTFFTNSSMFDTTHIFNNYRKVIQIRSLVSILRSKGAFIIQGESDCDGPGKDGMDIKENHLSWCDSSKKMTKIVFAHGSKIKRKIKGANLIAYKYGYSTKFLTISSLECQKKYGVGADLYKNGTVPMDSSADCLVNLPVCNLTRPDIQSVRKKHGILAACRGVGYLTI</sequence>
<dbReference type="PANTHER" id="PTHR33339:SF1">
    <property type="entry name" value="LYSM DOMAIN-CONTAINING PROTEIN"/>
    <property type="match status" value="1"/>
</dbReference>
<gene>
    <name evidence="3" type="ORF">PPACK8108_LOCUS17623</name>
</gene>
<protein>
    <recommendedName>
        <fullName evidence="2">DUF7872 domain-containing protein</fullName>
    </recommendedName>
</protein>
<dbReference type="Pfam" id="PF25278">
    <property type="entry name" value="DUF7872"/>
    <property type="match status" value="1"/>
</dbReference>
<proteinExistence type="predicted"/>
<reference evidence="3" key="1">
    <citation type="submission" date="2022-06" db="EMBL/GenBank/DDBJ databases">
        <authorList>
            <consortium name="SYNGENTA / RWTH Aachen University"/>
        </authorList>
    </citation>
    <scope>NUCLEOTIDE SEQUENCE</scope>
</reference>
<dbReference type="PANTHER" id="PTHR33339">
    <property type="entry name" value="LYSM DOMAIN-CONTAINING PROTEIN"/>
    <property type="match status" value="1"/>
</dbReference>
<dbReference type="Proteomes" id="UP001153365">
    <property type="component" value="Unassembled WGS sequence"/>
</dbReference>
<evidence type="ECO:0000256" key="1">
    <source>
        <dbReference type="SAM" id="SignalP"/>
    </source>
</evidence>
<dbReference type="InterPro" id="IPR057194">
    <property type="entry name" value="DUF7872"/>
</dbReference>
<accession>A0AAV0B9Y5</accession>
<keyword evidence="4" id="KW-1185">Reference proteome</keyword>
<evidence type="ECO:0000313" key="4">
    <source>
        <dbReference type="Proteomes" id="UP001153365"/>
    </source>
</evidence>
<evidence type="ECO:0000259" key="2">
    <source>
        <dbReference type="Pfam" id="PF25278"/>
    </source>
</evidence>
<comment type="caution">
    <text evidence="3">The sequence shown here is derived from an EMBL/GenBank/DDBJ whole genome shotgun (WGS) entry which is preliminary data.</text>
</comment>
<organism evidence="3 4">
    <name type="scientific">Phakopsora pachyrhizi</name>
    <name type="common">Asian soybean rust disease fungus</name>
    <dbReference type="NCBI Taxonomy" id="170000"/>
    <lineage>
        <taxon>Eukaryota</taxon>
        <taxon>Fungi</taxon>
        <taxon>Dikarya</taxon>
        <taxon>Basidiomycota</taxon>
        <taxon>Pucciniomycotina</taxon>
        <taxon>Pucciniomycetes</taxon>
        <taxon>Pucciniales</taxon>
        <taxon>Phakopsoraceae</taxon>
        <taxon>Phakopsora</taxon>
    </lineage>
</organism>
<keyword evidence="1" id="KW-0732">Signal</keyword>